<organism evidence="1 2">
    <name type="scientific">Meloidogyne graminicola</name>
    <dbReference type="NCBI Taxonomy" id="189291"/>
    <lineage>
        <taxon>Eukaryota</taxon>
        <taxon>Metazoa</taxon>
        <taxon>Ecdysozoa</taxon>
        <taxon>Nematoda</taxon>
        <taxon>Chromadorea</taxon>
        <taxon>Rhabditida</taxon>
        <taxon>Tylenchina</taxon>
        <taxon>Tylenchomorpha</taxon>
        <taxon>Tylenchoidea</taxon>
        <taxon>Meloidogynidae</taxon>
        <taxon>Meloidogyninae</taxon>
        <taxon>Meloidogyne</taxon>
    </lineage>
</organism>
<feature type="non-terminal residue" evidence="1">
    <location>
        <position position="1"/>
    </location>
</feature>
<reference evidence="1" key="1">
    <citation type="journal article" date="2020" name="Ecol. Evol.">
        <title>Genome structure and content of the rice root-knot nematode (Meloidogyne graminicola).</title>
        <authorList>
            <person name="Phan N.T."/>
            <person name="Danchin E.G.J."/>
            <person name="Klopp C."/>
            <person name="Perfus-Barbeoch L."/>
            <person name="Kozlowski D.K."/>
            <person name="Koutsovoulos G.D."/>
            <person name="Lopez-Roques C."/>
            <person name="Bouchez O."/>
            <person name="Zahm M."/>
            <person name="Besnard G."/>
            <person name="Bellafiore S."/>
        </authorList>
    </citation>
    <scope>NUCLEOTIDE SEQUENCE</scope>
    <source>
        <strain evidence="1">VN-18</strain>
    </source>
</reference>
<name>A0A8S9ZWB6_9BILA</name>
<gene>
    <name evidence="1" type="ORF">Mgra_00003176</name>
</gene>
<dbReference type="AlphaFoldDB" id="A0A8S9ZWB6"/>
<evidence type="ECO:0000313" key="1">
    <source>
        <dbReference type="EMBL" id="KAF7637433.1"/>
    </source>
</evidence>
<dbReference type="PANTHER" id="PTHR36911">
    <property type="entry name" value="LIM ZINC-BINDING DOMAIN-CONTAINING PROTEIN-RELATED"/>
    <property type="match status" value="1"/>
</dbReference>
<accession>A0A8S9ZWB6</accession>
<keyword evidence="2" id="KW-1185">Reference proteome</keyword>
<dbReference type="PANTHER" id="PTHR36911:SF1">
    <property type="entry name" value="LIM ZINC-BINDING DOMAIN-CONTAINING PROTEIN"/>
    <property type="match status" value="1"/>
</dbReference>
<evidence type="ECO:0000313" key="2">
    <source>
        <dbReference type="Proteomes" id="UP000605970"/>
    </source>
</evidence>
<protein>
    <submittedName>
        <fullName evidence="1">Uncharacterized protein</fullName>
    </submittedName>
</protein>
<dbReference type="OrthoDB" id="10608787at2759"/>
<dbReference type="EMBL" id="JABEBT010000020">
    <property type="protein sequence ID" value="KAF7637433.1"/>
    <property type="molecule type" value="Genomic_DNA"/>
</dbReference>
<dbReference type="Proteomes" id="UP000605970">
    <property type="component" value="Unassembled WGS sequence"/>
</dbReference>
<comment type="caution">
    <text evidence="1">The sequence shown here is derived from an EMBL/GenBank/DDBJ whole genome shotgun (WGS) entry which is preliminary data.</text>
</comment>
<sequence length="617" mass="72017">PLLWIFENKGYLRKDSIIGTPIQFNGPLRTFPTKKDNQLINVFIYEPFLIRKYFNIIPSSPIKSGQSFKIILAKQLLNEYINVDYLNITIQAQQLQFNLENNIKVTSQLNIEQRELQIKLINNENKEQINKEELIQNNILIAKINDFDCNKINVIYLIYLKPIYAFAFNPFNLNNSNNNLLIGYLNILTNNNNNNNINLQPKLIISEGGEEGLFNLKKENNKGLLIYKGIIGQFNKNYTLKVILISNNNYIDYALIHVLIPGIGSSSPIFQKPFQRIIVHKYNNSDIINNLFILSAEDLDPDAHLIYELINYECKTISGNEIKKEECLEYFSLSPNNETIGQWILSLIEKEENNKNNNNNNFNIEDINNYYIKQQQQLGEALLNISVRDEIHPLESNSYTLVLIKFSQQNENQNIIKENFELINLNNKFKQNFLINLFPIILNIKDSSPINTLIYSFGIFEDLKKEKFIYSITGHGNKFFLIDKELGNYYLKYLKYLKLKAILSVAFPLLNIGGSIFNLNILINYLNGTNYIQIPIIIKIITKNNLKKEFKFSKNYYKINNNNIKEEDKDKEENNKIIFNNNNENNTKLKLLFLNNEEEKEEEIIILNNNNNVINLI</sequence>
<proteinExistence type="predicted"/>